<evidence type="ECO:0000256" key="6">
    <source>
        <dbReference type="ARBA" id="ARBA00022840"/>
    </source>
</evidence>
<feature type="compositionally biased region" description="Pro residues" evidence="9">
    <location>
        <begin position="65"/>
        <end position="74"/>
    </location>
</feature>
<feature type="region of interest" description="Disordered" evidence="9">
    <location>
        <begin position="820"/>
        <end position="848"/>
    </location>
</feature>
<keyword evidence="1 7" id="KW-0853">WD repeat</keyword>
<dbReference type="Proteomes" id="UP000477311">
    <property type="component" value="Unassembled WGS sequence"/>
</dbReference>
<keyword evidence="5 11" id="KW-0418">Kinase</keyword>
<evidence type="ECO:0000313" key="11">
    <source>
        <dbReference type="EMBL" id="NGO40481.1"/>
    </source>
</evidence>
<feature type="compositionally biased region" description="Polar residues" evidence="9">
    <location>
        <begin position="823"/>
        <end position="841"/>
    </location>
</feature>
<feature type="domain" description="Protein kinase" evidence="10">
    <location>
        <begin position="87"/>
        <end position="391"/>
    </location>
</feature>
<dbReference type="SUPFAM" id="SSF50998">
    <property type="entry name" value="Quinoprotein alcohol dehydrogenase-like"/>
    <property type="match status" value="1"/>
</dbReference>
<feature type="coiled-coil region" evidence="8">
    <location>
        <begin position="436"/>
        <end position="467"/>
    </location>
</feature>
<organism evidence="11 12">
    <name type="scientific">Limisphaera ngatamarikiensis</name>
    <dbReference type="NCBI Taxonomy" id="1324935"/>
    <lineage>
        <taxon>Bacteria</taxon>
        <taxon>Pseudomonadati</taxon>
        <taxon>Verrucomicrobiota</taxon>
        <taxon>Verrucomicrobiia</taxon>
        <taxon>Limisphaerales</taxon>
        <taxon>Limisphaeraceae</taxon>
        <taxon>Limisphaera</taxon>
    </lineage>
</organism>
<dbReference type="PROSITE" id="PS50082">
    <property type="entry name" value="WD_REPEATS_2"/>
    <property type="match status" value="2"/>
</dbReference>
<sequence>MNERDAFLEALEQPTPEARAAYLEGIGRHNPTLRAAVETLLRHHKDDTFLETPALQRLAPSTPAAAPPSTPPTSGPVEQPGDRVGPYKLLEKIGEGGVGIVFLAEQQTPFRRRVALKILKPGMDTRAVIARFESERQALALMDHPNIARVLDAGTTPTGRPFFVLELVPGLRITDYCERHRLPIPDRLRLFLQVCAAIQHAHQKGILHRDIKPSNVLVTLHNGAPQAKVIDFGIAKALDQPLTNQTLHTELRSFLGTPAYMSPEQADLASHDLDTRTDIYSLGVLLYELLIGQTPFDEKELTTAGLDSLRRILREQEPPPPSRRFLSLPRDTQSTIAAQRRTDPHRLLHLLRGDLDWITLKALEKDRTRRYATAHDLARDIERHLAHEPVLARPPSTLYRLQKLIRRHRLVAATTTATAAALLIGFSLTLWQSREKSRAYERALQAEREQTRLRQEAETARREAEARAHIARLSAYAADMNLVQQALAANNLGRARELLDRHRPAPRTHAHPALTPDTASPDLRGWEWRHLWQLCQSDALFTLCQLPHEIESLAVSHDGRLLAIAPMGNQGLSLWDLHSRTEYLRLPPDIARPPFAFSLVGPILAFTAAKPGLPKPPREEPPTETSPATQTEQVRLWNWEQRTYQIALPIPGHLTSLAFSHDGQHLLTVADGVTFTIWNLVSGSPVTSFSIPWPREAGRPILGPRTAVTPDLRRAAQALGNGRVRVLDLEHQRVLWTARVAEENLVTVALSPDGRLLATAGGFVEATVRLWHTDSGRPVARLEGHRTYVRDLLFWPDGLTLASASGDQTIHLWDLTSLPAEAPSTQQPPGTHTAADSSTSEDPIPAAPIELRPRTTLRGHKLEVWALALCPDRATLVSGAKDGQVCVWDITA</sequence>
<accession>A0A6M1RYA5</accession>
<evidence type="ECO:0000256" key="7">
    <source>
        <dbReference type="PROSITE-ProRule" id="PRU00221"/>
    </source>
</evidence>
<dbReference type="SUPFAM" id="SSF56112">
    <property type="entry name" value="Protein kinase-like (PK-like)"/>
    <property type="match status" value="1"/>
</dbReference>
<dbReference type="PROSITE" id="PS00678">
    <property type="entry name" value="WD_REPEATS_1"/>
    <property type="match status" value="2"/>
</dbReference>
<evidence type="ECO:0000256" key="5">
    <source>
        <dbReference type="ARBA" id="ARBA00022777"/>
    </source>
</evidence>
<dbReference type="InterPro" id="IPR015943">
    <property type="entry name" value="WD40/YVTN_repeat-like_dom_sf"/>
</dbReference>
<dbReference type="Gene3D" id="1.10.510.10">
    <property type="entry name" value="Transferase(Phosphotransferase) domain 1"/>
    <property type="match status" value="1"/>
</dbReference>
<evidence type="ECO:0000259" key="10">
    <source>
        <dbReference type="PROSITE" id="PS50011"/>
    </source>
</evidence>
<dbReference type="InterPro" id="IPR008271">
    <property type="entry name" value="Ser/Thr_kinase_AS"/>
</dbReference>
<dbReference type="GO" id="GO:0005524">
    <property type="term" value="F:ATP binding"/>
    <property type="evidence" value="ECO:0007669"/>
    <property type="project" value="UniProtKB-KW"/>
</dbReference>
<reference evidence="11 12" key="1">
    <citation type="submission" date="2020-02" db="EMBL/GenBank/DDBJ databases">
        <title>Draft genome sequence of Limisphaera ngatamarikiensis NGM72.4T, a thermophilic Verrucomicrobia grouped in subdivision 3.</title>
        <authorList>
            <person name="Carere C.R."/>
            <person name="Steen J."/>
            <person name="Hugenholtz P."/>
            <person name="Stott M.B."/>
        </authorList>
    </citation>
    <scope>NUCLEOTIDE SEQUENCE [LARGE SCALE GENOMIC DNA]</scope>
    <source>
        <strain evidence="11 12">NGM72.4</strain>
    </source>
</reference>
<feature type="region of interest" description="Disordered" evidence="9">
    <location>
        <begin position="610"/>
        <end position="631"/>
    </location>
</feature>
<dbReference type="SMART" id="SM00220">
    <property type="entry name" value="S_TKc"/>
    <property type="match status" value="1"/>
</dbReference>
<feature type="repeat" description="WD" evidence="7">
    <location>
        <begin position="857"/>
        <end position="892"/>
    </location>
</feature>
<gene>
    <name evidence="11" type="ORF">G4L39_13920</name>
</gene>
<dbReference type="InterPro" id="IPR011047">
    <property type="entry name" value="Quinoprotein_ADH-like_sf"/>
</dbReference>
<dbReference type="PANTHER" id="PTHR43289">
    <property type="entry name" value="MITOGEN-ACTIVATED PROTEIN KINASE KINASE KINASE 20-RELATED"/>
    <property type="match status" value="1"/>
</dbReference>
<dbReference type="PROSITE" id="PS50294">
    <property type="entry name" value="WD_REPEATS_REGION"/>
    <property type="match status" value="2"/>
</dbReference>
<comment type="caution">
    <text evidence="11">The sequence shown here is derived from an EMBL/GenBank/DDBJ whole genome shotgun (WGS) entry which is preliminary data.</text>
</comment>
<dbReference type="CDD" id="cd14014">
    <property type="entry name" value="STKc_PknB_like"/>
    <property type="match status" value="1"/>
</dbReference>
<dbReference type="SMART" id="SM00320">
    <property type="entry name" value="WD40"/>
    <property type="match status" value="5"/>
</dbReference>
<dbReference type="AlphaFoldDB" id="A0A6M1RYA5"/>
<dbReference type="Gene3D" id="3.30.200.20">
    <property type="entry name" value="Phosphorylase Kinase, domain 1"/>
    <property type="match status" value="1"/>
</dbReference>
<dbReference type="PANTHER" id="PTHR43289:SF6">
    <property type="entry name" value="SERINE_THREONINE-PROTEIN KINASE NEKL-3"/>
    <property type="match status" value="1"/>
</dbReference>
<keyword evidence="6" id="KW-0067">ATP-binding</keyword>
<evidence type="ECO:0000313" key="12">
    <source>
        <dbReference type="Proteomes" id="UP000477311"/>
    </source>
</evidence>
<feature type="region of interest" description="Disordered" evidence="9">
    <location>
        <begin position="54"/>
        <end position="84"/>
    </location>
</feature>
<dbReference type="InterPro" id="IPR001680">
    <property type="entry name" value="WD40_rpt"/>
</dbReference>
<dbReference type="EMBL" id="JAAKYA010000095">
    <property type="protein sequence ID" value="NGO40481.1"/>
    <property type="molecule type" value="Genomic_DNA"/>
</dbReference>
<keyword evidence="4" id="KW-0547">Nucleotide-binding</keyword>
<dbReference type="Pfam" id="PF00400">
    <property type="entry name" value="WD40"/>
    <property type="match status" value="3"/>
</dbReference>
<protein>
    <submittedName>
        <fullName evidence="11">Protein kinase</fullName>
    </submittedName>
</protein>
<evidence type="ECO:0000256" key="1">
    <source>
        <dbReference type="ARBA" id="ARBA00022574"/>
    </source>
</evidence>
<dbReference type="InterPro" id="IPR011009">
    <property type="entry name" value="Kinase-like_dom_sf"/>
</dbReference>
<evidence type="ECO:0000256" key="9">
    <source>
        <dbReference type="SAM" id="MobiDB-lite"/>
    </source>
</evidence>
<name>A0A6M1RYA5_9BACT</name>
<evidence type="ECO:0000256" key="2">
    <source>
        <dbReference type="ARBA" id="ARBA00022679"/>
    </source>
</evidence>
<dbReference type="GO" id="GO:0004674">
    <property type="term" value="F:protein serine/threonine kinase activity"/>
    <property type="evidence" value="ECO:0007669"/>
    <property type="project" value="TreeGrafter"/>
</dbReference>
<keyword evidence="3" id="KW-0677">Repeat</keyword>
<keyword evidence="8" id="KW-0175">Coiled coil</keyword>
<keyword evidence="12" id="KW-1185">Reference proteome</keyword>
<keyword evidence="2" id="KW-0808">Transferase</keyword>
<dbReference type="Gene3D" id="2.130.10.10">
    <property type="entry name" value="YVTN repeat-like/Quinoprotein amine dehydrogenase"/>
    <property type="match status" value="3"/>
</dbReference>
<evidence type="ECO:0000256" key="4">
    <source>
        <dbReference type="ARBA" id="ARBA00022741"/>
    </source>
</evidence>
<evidence type="ECO:0000256" key="8">
    <source>
        <dbReference type="SAM" id="Coils"/>
    </source>
</evidence>
<feature type="repeat" description="WD" evidence="7">
    <location>
        <begin position="782"/>
        <end position="817"/>
    </location>
</feature>
<dbReference type="RefSeq" id="WP_165109115.1">
    <property type="nucleotide sequence ID" value="NZ_JAAKYA010000095.1"/>
</dbReference>
<dbReference type="InterPro" id="IPR019775">
    <property type="entry name" value="WD40_repeat_CS"/>
</dbReference>
<dbReference type="InterPro" id="IPR000719">
    <property type="entry name" value="Prot_kinase_dom"/>
</dbReference>
<proteinExistence type="predicted"/>
<evidence type="ECO:0000256" key="3">
    <source>
        <dbReference type="ARBA" id="ARBA00022737"/>
    </source>
</evidence>
<dbReference type="PROSITE" id="PS00108">
    <property type="entry name" value="PROTEIN_KINASE_ST"/>
    <property type="match status" value="1"/>
</dbReference>
<dbReference type="Pfam" id="PF00069">
    <property type="entry name" value="Pkinase"/>
    <property type="match status" value="1"/>
</dbReference>
<dbReference type="PROSITE" id="PS50011">
    <property type="entry name" value="PROTEIN_KINASE_DOM"/>
    <property type="match status" value="1"/>
</dbReference>